<evidence type="ECO:0000256" key="4">
    <source>
        <dbReference type="ARBA" id="ARBA00022722"/>
    </source>
</evidence>
<evidence type="ECO:0000259" key="10">
    <source>
        <dbReference type="Pfam" id="PF17917"/>
    </source>
</evidence>
<evidence type="ECO:0000256" key="8">
    <source>
        <dbReference type="SAM" id="MobiDB-lite"/>
    </source>
</evidence>
<feature type="compositionally biased region" description="Polar residues" evidence="8">
    <location>
        <begin position="776"/>
        <end position="790"/>
    </location>
</feature>
<accession>A0A6A4CH17</accession>
<evidence type="ECO:0000256" key="7">
    <source>
        <dbReference type="ARBA" id="ARBA00022918"/>
    </source>
</evidence>
<dbReference type="FunFam" id="3.10.20.370:FF:000001">
    <property type="entry name" value="Retrovirus-related Pol polyprotein from transposon 17.6-like protein"/>
    <property type="match status" value="1"/>
</dbReference>
<dbReference type="FunFam" id="3.30.70.270:FF:000020">
    <property type="entry name" value="Transposon Tf2-6 polyprotein-like Protein"/>
    <property type="match status" value="1"/>
</dbReference>
<dbReference type="GO" id="GO:0003964">
    <property type="term" value="F:RNA-directed DNA polymerase activity"/>
    <property type="evidence" value="ECO:0007669"/>
    <property type="project" value="UniProtKB-KW"/>
</dbReference>
<keyword evidence="7" id="KW-0695">RNA-directed DNA polymerase</keyword>
<dbReference type="CDD" id="cd09274">
    <property type="entry name" value="RNase_HI_RT_Ty3"/>
    <property type="match status" value="1"/>
</dbReference>
<feature type="domain" description="Reverse transcriptase RNase H-like" evidence="10">
    <location>
        <begin position="408"/>
        <end position="511"/>
    </location>
</feature>
<keyword evidence="4" id="KW-0540">Nuclease</keyword>
<protein>
    <recommendedName>
        <fullName evidence="13">Reverse transcriptase domain-containing protein</fullName>
    </recommendedName>
</protein>
<dbReference type="Pfam" id="PF00078">
    <property type="entry name" value="RVT_1"/>
    <property type="match status" value="1"/>
</dbReference>
<dbReference type="InterPro" id="IPR041373">
    <property type="entry name" value="RT_RNaseH"/>
</dbReference>
<dbReference type="InterPro" id="IPR043128">
    <property type="entry name" value="Rev_trsase/Diguanyl_cyclase"/>
</dbReference>
<feature type="region of interest" description="Disordered" evidence="8">
    <location>
        <begin position="603"/>
        <end position="630"/>
    </location>
</feature>
<feature type="compositionally biased region" description="Polar residues" evidence="8">
    <location>
        <begin position="616"/>
        <end position="626"/>
    </location>
</feature>
<name>A0A6A4CH17_9STRA</name>
<keyword evidence="5" id="KW-0255">Endonuclease</keyword>
<dbReference type="InterPro" id="IPR050951">
    <property type="entry name" value="Retrovirus_Pol_polyprotein"/>
</dbReference>
<evidence type="ECO:0000313" key="11">
    <source>
        <dbReference type="EMBL" id="KAE9290183.1"/>
    </source>
</evidence>
<evidence type="ECO:0000256" key="6">
    <source>
        <dbReference type="ARBA" id="ARBA00022801"/>
    </source>
</evidence>
<organism evidence="11 12">
    <name type="scientific">Phytophthora rubi</name>
    <dbReference type="NCBI Taxonomy" id="129364"/>
    <lineage>
        <taxon>Eukaryota</taxon>
        <taxon>Sar</taxon>
        <taxon>Stramenopiles</taxon>
        <taxon>Oomycota</taxon>
        <taxon>Peronosporomycetes</taxon>
        <taxon>Peronosporales</taxon>
        <taxon>Peronosporaceae</taxon>
        <taxon>Phytophthora</taxon>
    </lineage>
</organism>
<dbReference type="Pfam" id="PF17917">
    <property type="entry name" value="RT_RNaseH"/>
    <property type="match status" value="1"/>
</dbReference>
<dbReference type="CDD" id="cd01647">
    <property type="entry name" value="RT_LTR"/>
    <property type="match status" value="1"/>
</dbReference>
<keyword evidence="3" id="KW-0548">Nucleotidyltransferase</keyword>
<dbReference type="Proteomes" id="UP000434957">
    <property type="component" value="Unassembled WGS sequence"/>
</dbReference>
<feature type="compositionally biased region" description="Basic and acidic residues" evidence="8">
    <location>
        <begin position="553"/>
        <end position="570"/>
    </location>
</feature>
<keyword evidence="2" id="KW-0808">Transferase</keyword>
<dbReference type="EMBL" id="QXFT01003028">
    <property type="protein sequence ID" value="KAE9290183.1"/>
    <property type="molecule type" value="Genomic_DNA"/>
</dbReference>
<dbReference type="FunFam" id="3.10.10.10:FF:000007">
    <property type="entry name" value="Retrovirus-related Pol polyprotein from transposon 17.6-like Protein"/>
    <property type="match status" value="1"/>
</dbReference>
<evidence type="ECO:0008006" key="13">
    <source>
        <dbReference type="Google" id="ProtNLM"/>
    </source>
</evidence>
<feature type="compositionally biased region" description="Basic residues" evidence="8">
    <location>
        <begin position="543"/>
        <end position="552"/>
    </location>
</feature>
<dbReference type="InterPro" id="IPR043502">
    <property type="entry name" value="DNA/RNA_pol_sf"/>
</dbReference>
<evidence type="ECO:0000256" key="5">
    <source>
        <dbReference type="ARBA" id="ARBA00022759"/>
    </source>
</evidence>
<gene>
    <name evidence="11" type="ORF">PR003_g25359</name>
</gene>
<reference evidence="11 12" key="1">
    <citation type="submission" date="2018-08" db="EMBL/GenBank/DDBJ databases">
        <title>Genomic investigation of the strawberry pathogen Phytophthora fragariae indicates pathogenicity is determined by transcriptional variation in three key races.</title>
        <authorList>
            <person name="Adams T.M."/>
            <person name="Armitage A.D."/>
            <person name="Sobczyk M.K."/>
            <person name="Bates H.J."/>
            <person name="Dunwell J.M."/>
            <person name="Nellist C.F."/>
            <person name="Harrison R.J."/>
        </authorList>
    </citation>
    <scope>NUCLEOTIDE SEQUENCE [LARGE SCALE GENOMIC DNA]</scope>
    <source>
        <strain evidence="11 12">SCRP333</strain>
    </source>
</reference>
<dbReference type="Gene3D" id="3.10.10.10">
    <property type="entry name" value="HIV Type 1 Reverse Transcriptase, subunit A, domain 1"/>
    <property type="match status" value="1"/>
</dbReference>
<feature type="domain" description="Reverse transcriptase" evidence="9">
    <location>
        <begin position="193"/>
        <end position="320"/>
    </location>
</feature>
<dbReference type="SUPFAM" id="SSF56672">
    <property type="entry name" value="DNA/RNA polymerases"/>
    <property type="match status" value="1"/>
</dbReference>
<keyword evidence="1" id="KW-0645">Protease</keyword>
<dbReference type="GO" id="GO:0004519">
    <property type="term" value="F:endonuclease activity"/>
    <property type="evidence" value="ECO:0007669"/>
    <property type="project" value="UniProtKB-KW"/>
</dbReference>
<dbReference type="Gene3D" id="3.30.70.270">
    <property type="match status" value="2"/>
</dbReference>
<dbReference type="GO" id="GO:0006508">
    <property type="term" value="P:proteolysis"/>
    <property type="evidence" value="ECO:0007669"/>
    <property type="project" value="UniProtKB-KW"/>
</dbReference>
<evidence type="ECO:0000313" key="12">
    <source>
        <dbReference type="Proteomes" id="UP000434957"/>
    </source>
</evidence>
<feature type="compositionally biased region" description="Low complexity" evidence="8">
    <location>
        <begin position="603"/>
        <end position="615"/>
    </location>
</feature>
<dbReference type="GO" id="GO:0008233">
    <property type="term" value="F:peptidase activity"/>
    <property type="evidence" value="ECO:0007669"/>
    <property type="project" value="UniProtKB-KW"/>
</dbReference>
<evidence type="ECO:0000259" key="9">
    <source>
        <dbReference type="Pfam" id="PF00078"/>
    </source>
</evidence>
<feature type="compositionally biased region" description="Basic and acidic residues" evidence="8">
    <location>
        <begin position="693"/>
        <end position="703"/>
    </location>
</feature>
<dbReference type="PANTHER" id="PTHR37984">
    <property type="entry name" value="PROTEIN CBG26694"/>
    <property type="match status" value="1"/>
</dbReference>
<feature type="compositionally biased region" description="Low complexity" evidence="8">
    <location>
        <begin position="738"/>
        <end position="751"/>
    </location>
</feature>
<keyword evidence="6" id="KW-0378">Hydrolase</keyword>
<dbReference type="AlphaFoldDB" id="A0A6A4CH17"/>
<comment type="caution">
    <text evidence="11">The sequence shown here is derived from an EMBL/GenBank/DDBJ whole genome shotgun (WGS) entry which is preliminary data.</text>
</comment>
<evidence type="ECO:0000256" key="2">
    <source>
        <dbReference type="ARBA" id="ARBA00022679"/>
    </source>
</evidence>
<proteinExistence type="predicted"/>
<keyword evidence="12" id="KW-1185">Reference proteome</keyword>
<evidence type="ECO:0000256" key="1">
    <source>
        <dbReference type="ARBA" id="ARBA00022670"/>
    </source>
</evidence>
<feature type="region of interest" description="Disordered" evidence="8">
    <location>
        <begin position="537"/>
        <end position="589"/>
    </location>
</feature>
<evidence type="ECO:0000256" key="3">
    <source>
        <dbReference type="ARBA" id="ARBA00022695"/>
    </source>
</evidence>
<feature type="region of interest" description="Disordered" evidence="8">
    <location>
        <begin position="646"/>
        <end position="790"/>
    </location>
</feature>
<dbReference type="PANTHER" id="PTHR37984:SF5">
    <property type="entry name" value="PROTEIN NYNRIN-LIKE"/>
    <property type="match status" value="1"/>
</dbReference>
<dbReference type="InterPro" id="IPR000477">
    <property type="entry name" value="RT_dom"/>
</dbReference>
<sequence>MEVVVAAPDGEEGVFVPTQRCGTVMLATTLTKAKDGKVLLPAINVQGGRVKLPAKKELGTWIPVDADMEVLALNGQIDQERLKEWIESLGDGTTPFENEKDVRIGMEEPGARDLILKLLRAYRKVTISEGDCPPVTALDVQHHIDTSSTAPIMLKRRRQAQKEDAVIEDNVVKMLQAGVIEESNGAWGFPVVLKHFGGARLFTTLDLRAGYWQIGVAPGDRDKTAFTTKRGLYRFVRMPFGLMNAPSTFQRIMNGVLRGLTWTTCLVNLDDIVVCTRGGLERHVVELATVLERLSAAGLTLKLKKCVFATRSMEYLGHELSSEGVRPVGRLVTAVSEFPRPGNPVEVKRFVHLAGYYRKFIEAFGSIMAPLTRLLKKDSVWEWTEEQEFAFERVKAALTTKALLAYPNFELPFRLVTDTSKVGLRACLMQDQGRGWQPVAFASKVNSREEANYSITELERLAVVWAVKLFRPYLYGRGFTIITDHSALRWLMTRPNLAGRLHRWSLTLQEYEFEILYRPGATNVVADALSRAPAAVLAATGRRATRGRRSTRERRTERTARAAEKAGDDSKTEDDDPDHSPTPNDNTETVVETLTMDGGVEMEATTATVPVETPTLTRDGNSSTEMTGGRAEVNRPLTRAAKRRLEAEAAARATRHAADDERRAGSAPDGDDSDTLLSAMRSTVDDANSASARMDDADLRPAVDDTVTASPEADDVDATNECSSTHVQAADTATGGRSAVTTSGTIATTDGTMERATAASGTRDYGTEPPLRAMDTRTTVTTSGTAPSRR</sequence>